<evidence type="ECO:0000313" key="2">
    <source>
        <dbReference type="Proteomes" id="UP000316500"/>
    </source>
</evidence>
<comment type="caution">
    <text evidence="1">The sequence shown here is derived from an EMBL/GenBank/DDBJ whole genome shotgun (WGS) entry which is preliminary data.</text>
</comment>
<dbReference type="AlphaFoldDB" id="A0A558GQU0"/>
<dbReference type="Proteomes" id="UP000316500">
    <property type="component" value="Unassembled WGS sequence"/>
</dbReference>
<reference evidence="1 2" key="1">
    <citation type="submission" date="2019-07" db="EMBL/GenBank/DDBJ databases">
        <title>Diversity of Bacteria from Kongsfjorden, Arctic.</title>
        <authorList>
            <person name="Yu Y."/>
        </authorList>
    </citation>
    <scope>NUCLEOTIDE SEQUENCE [LARGE SCALE GENOMIC DNA]</scope>
    <source>
        <strain evidence="1 2">SM1928</strain>
    </source>
</reference>
<proteinExistence type="predicted"/>
<dbReference type="EMBL" id="VNFK01000019">
    <property type="protein sequence ID" value="TVU59240.1"/>
    <property type="molecule type" value="Genomic_DNA"/>
</dbReference>
<evidence type="ECO:0000313" key="1">
    <source>
        <dbReference type="EMBL" id="TVU59240.1"/>
    </source>
</evidence>
<name>A0A558GQU0_PAENT</name>
<gene>
    <name evidence="1" type="ORF">FQP90_19245</name>
</gene>
<dbReference type="RefSeq" id="WP_144652679.1">
    <property type="nucleotide sequence ID" value="NZ_VNFK01000019.1"/>
</dbReference>
<protein>
    <submittedName>
        <fullName evidence="1">Uncharacterized protein</fullName>
    </submittedName>
</protein>
<organism evidence="1 2">
    <name type="scientific">Paenarthrobacter nitroguajacolicus</name>
    <name type="common">Arthrobacter nitroguajacolicus</name>
    <dbReference type="NCBI Taxonomy" id="211146"/>
    <lineage>
        <taxon>Bacteria</taxon>
        <taxon>Bacillati</taxon>
        <taxon>Actinomycetota</taxon>
        <taxon>Actinomycetes</taxon>
        <taxon>Micrococcales</taxon>
        <taxon>Micrococcaceae</taxon>
        <taxon>Paenarthrobacter</taxon>
    </lineage>
</organism>
<dbReference type="OrthoDB" id="4948884at2"/>
<sequence length="74" mass="8131">MTDIGLVKTVHGRGLRKDWAQLTGHTVEVWLLGDHILTGVVEQAADDDSVLWIAAAGPSTRRLFDKSTGYQVWA</sequence>
<accession>A0A558GQU0</accession>